<feature type="region of interest" description="Disordered" evidence="1">
    <location>
        <begin position="30"/>
        <end position="51"/>
    </location>
</feature>
<accession>A0ABQ9WJM4</accession>
<comment type="caution">
    <text evidence="2">The sequence shown here is derived from an EMBL/GenBank/DDBJ whole genome shotgun (WGS) entry which is preliminary data.</text>
</comment>
<name>A0ABQ9WJM4_SAGOE</name>
<protein>
    <submittedName>
        <fullName evidence="2">Uncharacterized protein</fullName>
    </submittedName>
</protein>
<organism evidence="2 3">
    <name type="scientific">Saguinus oedipus</name>
    <name type="common">Cotton-top tamarin</name>
    <name type="synonym">Oedipomidas oedipus</name>
    <dbReference type="NCBI Taxonomy" id="9490"/>
    <lineage>
        <taxon>Eukaryota</taxon>
        <taxon>Metazoa</taxon>
        <taxon>Chordata</taxon>
        <taxon>Craniata</taxon>
        <taxon>Vertebrata</taxon>
        <taxon>Euteleostomi</taxon>
        <taxon>Mammalia</taxon>
        <taxon>Eutheria</taxon>
        <taxon>Euarchontoglires</taxon>
        <taxon>Primates</taxon>
        <taxon>Haplorrhini</taxon>
        <taxon>Platyrrhini</taxon>
        <taxon>Cebidae</taxon>
        <taxon>Callitrichinae</taxon>
        <taxon>Saguinus</taxon>
    </lineage>
</organism>
<evidence type="ECO:0000313" key="3">
    <source>
        <dbReference type="Proteomes" id="UP001266305"/>
    </source>
</evidence>
<dbReference type="Proteomes" id="UP001266305">
    <property type="component" value="Unassembled WGS sequence"/>
</dbReference>
<evidence type="ECO:0000313" key="2">
    <source>
        <dbReference type="EMBL" id="KAK2121857.1"/>
    </source>
</evidence>
<dbReference type="EMBL" id="JASSZA010000001">
    <property type="protein sequence ID" value="KAK2121857.1"/>
    <property type="molecule type" value="Genomic_DNA"/>
</dbReference>
<sequence>ELKPRLVLEEGASGGSKHETCCCQLWGKGQEGGPTGPRISYVPGSGQVEAT</sequence>
<feature type="non-terminal residue" evidence="2">
    <location>
        <position position="1"/>
    </location>
</feature>
<reference evidence="2 3" key="1">
    <citation type="submission" date="2023-05" db="EMBL/GenBank/DDBJ databases">
        <title>B98-5 Cell Line De Novo Hybrid Assembly: An Optical Mapping Approach.</title>
        <authorList>
            <person name="Kananen K."/>
            <person name="Auerbach J.A."/>
            <person name="Kautto E."/>
            <person name="Blachly J.S."/>
        </authorList>
    </citation>
    <scope>NUCLEOTIDE SEQUENCE [LARGE SCALE GENOMIC DNA]</scope>
    <source>
        <strain evidence="2">B95-8</strain>
        <tissue evidence="2">Cell line</tissue>
    </source>
</reference>
<keyword evidence="3" id="KW-1185">Reference proteome</keyword>
<evidence type="ECO:0000256" key="1">
    <source>
        <dbReference type="SAM" id="MobiDB-lite"/>
    </source>
</evidence>
<proteinExistence type="predicted"/>
<gene>
    <name evidence="2" type="ORF">P7K49_003243</name>
</gene>